<evidence type="ECO:0000313" key="1">
    <source>
        <dbReference type="EMBL" id="PPK78926.1"/>
    </source>
</evidence>
<evidence type="ECO:0000313" key="2">
    <source>
        <dbReference type="Proteomes" id="UP000237749"/>
    </source>
</evidence>
<keyword evidence="2" id="KW-1185">Reference proteome</keyword>
<protein>
    <recommendedName>
        <fullName evidence="3">Permease of phosphate ABC transporter</fullName>
    </recommendedName>
</protein>
<dbReference type="Proteomes" id="UP000237749">
    <property type="component" value="Unassembled WGS sequence"/>
</dbReference>
<name>A0A2S6HN56_9FIRM</name>
<gene>
    <name evidence="1" type="ORF">BXY41_11285</name>
</gene>
<comment type="caution">
    <text evidence="1">The sequence shown here is derived from an EMBL/GenBank/DDBJ whole genome shotgun (WGS) entry which is preliminary data.</text>
</comment>
<dbReference type="AlphaFoldDB" id="A0A2S6HN56"/>
<evidence type="ECO:0008006" key="3">
    <source>
        <dbReference type="Google" id="ProtNLM"/>
    </source>
</evidence>
<sequence>MKQLIDCADQYIRQCRIKDFALLKICLCAVGIIIGLSIPEKKRKWPLAAAGFVFVISYVMLMAEFIKIYMDER</sequence>
<reference evidence="1 2" key="1">
    <citation type="submission" date="2018-02" db="EMBL/GenBank/DDBJ databases">
        <title>Genomic Encyclopedia of Archaeal and Bacterial Type Strains, Phase II (KMG-II): from individual species to whole genera.</title>
        <authorList>
            <person name="Goeker M."/>
        </authorList>
    </citation>
    <scope>NUCLEOTIDE SEQUENCE [LARGE SCALE GENOMIC DNA]</scope>
    <source>
        <strain evidence="1 2">DSM 3808</strain>
    </source>
</reference>
<organism evidence="1 2">
    <name type="scientific">Lacrimispora xylanisolvens</name>
    <dbReference type="NCBI Taxonomy" id="384636"/>
    <lineage>
        <taxon>Bacteria</taxon>
        <taxon>Bacillati</taxon>
        <taxon>Bacillota</taxon>
        <taxon>Clostridia</taxon>
        <taxon>Lachnospirales</taxon>
        <taxon>Lachnospiraceae</taxon>
        <taxon>Lacrimispora</taxon>
    </lineage>
</organism>
<accession>A0A2S6HN56</accession>
<proteinExistence type="predicted"/>
<dbReference type="RefSeq" id="WP_104438625.1">
    <property type="nucleotide sequence ID" value="NZ_PTJA01000012.1"/>
</dbReference>
<dbReference type="OrthoDB" id="1852077at2"/>
<dbReference type="EMBL" id="PTJA01000012">
    <property type="protein sequence ID" value="PPK78926.1"/>
    <property type="molecule type" value="Genomic_DNA"/>
</dbReference>